<dbReference type="EMBL" id="CALNXK010000412">
    <property type="protein sequence ID" value="CAH3185118.1"/>
    <property type="molecule type" value="Genomic_DNA"/>
</dbReference>
<sequence length="529" mass="60070">LGVVHVPVAQKPSDQVTARQRLNRTKAIETVGKTISSDQMDVHMVHTLKRKSQEERRQILNDALGKELVLHIPEGQANAMKADLGITWYRLNKLRRNKVPVLFLFGDYEFLCKVMGISGARRHSCLWCTIIASEMKLPKNQRSPTTSRTLEHLQNCHKKFIDDGGDIKKAKNYCNVIQKAIFEIPIDQICIPGLHISLGLFLKFFDMLVGECDELDTKIAWKLAESSSQLDGMGDLNEHITLLRQAAEHSKAAQDYDAQAQSTEEYVVHLLTVASNVIVFDEGNENPLITSLLNSVKELKEKAENERAQSLAIQSSNSLPKGSGIVNTAIEKFLQKINVKRQAYHSQSFVGNHVDICLKANNIKSLCETISETTRATSSSLLHEATAIQKKFESLLTLFARCHSKYNSSEAVEDTEIDVLETDIEEFVCFFRETFPDASFPPKLHMLEEHIIPFMRKWHFPLGFFGEQGGESVHHEFVQLASTFSHVKPATSRLKKMMEEHHLVVHPINRDMIPERKKRNLKRDQPQQE</sequence>
<gene>
    <name evidence="1" type="ORF">PLOB_00032120</name>
</gene>
<comment type="caution">
    <text evidence="1">The sequence shown here is derived from an EMBL/GenBank/DDBJ whole genome shotgun (WGS) entry which is preliminary data.</text>
</comment>
<accession>A0ABN8S5X6</accession>
<evidence type="ECO:0000313" key="1">
    <source>
        <dbReference type="EMBL" id="CAH3185118.1"/>
    </source>
</evidence>
<dbReference type="Proteomes" id="UP001159405">
    <property type="component" value="Unassembled WGS sequence"/>
</dbReference>
<dbReference type="PANTHER" id="PTHR31424">
    <property type="entry name" value="PROTEIN CBG23806"/>
    <property type="match status" value="1"/>
</dbReference>
<keyword evidence="2" id="KW-1185">Reference proteome</keyword>
<proteinExistence type="predicted"/>
<reference evidence="1 2" key="1">
    <citation type="submission" date="2022-05" db="EMBL/GenBank/DDBJ databases">
        <authorList>
            <consortium name="Genoscope - CEA"/>
            <person name="William W."/>
        </authorList>
    </citation>
    <scope>NUCLEOTIDE SEQUENCE [LARGE SCALE GENOMIC DNA]</scope>
</reference>
<feature type="non-terminal residue" evidence="1">
    <location>
        <position position="1"/>
    </location>
</feature>
<evidence type="ECO:0000313" key="2">
    <source>
        <dbReference type="Proteomes" id="UP001159405"/>
    </source>
</evidence>
<name>A0ABN8S5X6_9CNID</name>
<protein>
    <submittedName>
        <fullName evidence="1">Uncharacterized protein</fullName>
    </submittedName>
</protein>
<organism evidence="1 2">
    <name type="scientific">Porites lobata</name>
    <dbReference type="NCBI Taxonomy" id="104759"/>
    <lineage>
        <taxon>Eukaryota</taxon>
        <taxon>Metazoa</taxon>
        <taxon>Cnidaria</taxon>
        <taxon>Anthozoa</taxon>
        <taxon>Hexacorallia</taxon>
        <taxon>Scleractinia</taxon>
        <taxon>Fungiina</taxon>
        <taxon>Poritidae</taxon>
        <taxon>Porites</taxon>
    </lineage>
</organism>